<dbReference type="Proteomes" id="UP001194468">
    <property type="component" value="Unassembled WGS sequence"/>
</dbReference>
<organism evidence="1 2">
    <name type="scientific">Boletus edulis BED1</name>
    <dbReference type="NCBI Taxonomy" id="1328754"/>
    <lineage>
        <taxon>Eukaryota</taxon>
        <taxon>Fungi</taxon>
        <taxon>Dikarya</taxon>
        <taxon>Basidiomycota</taxon>
        <taxon>Agaricomycotina</taxon>
        <taxon>Agaricomycetes</taxon>
        <taxon>Agaricomycetidae</taxon>
        <taxon>Boletales</taxon>
        <taxon>Boletineae</taxon>
        <taxon>Boletaceae</taxon>
        <taxon>Boletoideae</taxon>
        <taxon>Boletus</taxon>
    </lineage>
</organism>
<dbReference type="AlphaFoldDB" id="A0AAD4BQR3"/>
<accession>A0AAD4BQR3</accession>
<evidence type="ECO:0000313" key="1">
    <source>
        <dbReference type="EMBL" id="KAF8437485.1"/>
    </source>
</evidence>
<name>A0AAD4BQR3_BOLED</name>
<reference evidence="1" key="2">
    <citation type="journal article" date="2020" name="Nat. Commun.">
        <title>Large-scale genome sequencing of mycorrhizal fungi provides insights into the early evolution of symbiotic traits.</title>
        <authorList>
            <person name="Miyauchi S."/>
            <person name="Kiss E."/>
            <person name="Kuo A."/>
            <person name="Drula E."/>
            <person name="Kohler A."/>
            <person name="Sanchez-Garcia M."/>
            <person name="Morin E."/>
            <person name="Andreopoulos B."/>
            <person name="Barry K.W."/>
            <person name="Bonito G."/>
            <person name="Buee M."/>
            <person name="Carver A."/>
            <person name="Chen C."/>
            <person name="Cichocki N."/>
            <person name="Clum A."/>
            <person name="Culley D."/>
            <person name="Crous P.W."/>
            <person name="Fauchery L."/>
            <person name="Girlanda M."/>
            <person name="Hayes R.D."/>
            <person name="Keri Z."/>
            <person name="LaButti K."/>
            <person name="Lipzen A."/>
            <person name="Lombard V."/>
            <person name="Magnuson J."/>
            <person name="Maillard F."/>
            <person name="Murat C."/>
            <person name="Nolan M."/>
            <person name="Ohm R.A."/>
            <person name="Pangilinan J."/>
            <person name="Pereira M.F."/>
            <person name="Perotto S."/>
            <person name="Peter M."/>
            <person name="Pfister S."/>
            <person name="Riley R."/>
            <person name="Sitrit Y."/>
            <person name="Stielow J.B."/>
            <person name="Szollosi G."/>
            <person name="Zifcakova L."/>
            <person name="Stursova M."/>
            <person name="Spatafora J.W."/>
            <person name="Tedersoo L."/>
            <person name="Vaario L.M."/>
            <person name="Yamada A."/>
            <person name="Yan M."/>
            <person name="Wang P."/>
            <person name="Xu J."/>
            <person name="Bruns T."/>
            <person name="Baldrian P."/>
            <person name="Vilgalys R."/>
            <person name="Dunand C."/>
            <person name="Henrissat B."/>
            <person name="Grigoriev I.V."/>
            <person name="Hibbett D."/>
            <person name="Nagy L.G."/>
            <person name="Martin F.M."/>
        </authorList>
    </citation>
    <scope>NUCLEOTIDE SEQUENCE</scope>
    <source>
        <strain evidence="1">BED1</strain>
    </source>
</reference>
<sequence>MLSLSTPSVCVACSVASWHSSSFFAHLLYLFLHHCFLLLLHHHHQHQQIFLPFFSNRLCPLLSSISRKEKKKHAEWKYTKRRMHRLFLLSFCVYNGPCETKGSAILSMSPCSPFVWRVRCRQYSRGPGCVWRCST</sequence>
<comment type="caution">
    <text evidence="1">The sequence shown here is derived from an EMBL/GenBank/DDBJ whole genome shotgun (WGS) entry which is preliminary data.</text>
</comment>
<gene>
    <name evidence="1" type="ORF">L210DRAFT_504451</name>
</gene>
<proteinExistence type="predicted"/>
<keyword evidence="2" id="KW-1185">Reference proteome</keyword>
<dbReference type="EMBL" id="WHUW01000018">
    <property type="protein sequence ID" value="KAF8437485.1"/>
    <property type="molecule type" value="Genomic_DNA"/>
</dbReference>
<evidence type="ECO:0000313" key="2">
    <source>
        <dbReference type="Proteomes" id="UP001194468"/>
    </source>
</evidence>
<protein>
    <submittedName>
        <fullName evidence="1">Uncharacterized protein</fullName>
    </submittedName>
</protein>
<reference evidence="1" key="1">
    <citation type="submission" date="2019-10" db="EMBL/GenBank/DDBJ databases">
        <authorList>
            <consortium name="DOE Joint Genome Institute"/>
            <person name="Kuo A."/>
            <person name="Miyauchi S."/>
            <person name="Kiss E."/>
            <person name="Drula E."/>
            <person name="Kohler A."/>
            <person name="Sanchez-Garcia M."/>
            <person name="Andreopoulos B."/>
            <person name="Barry K.W."/>
            <person name="Bonito G."/>
            <person name="Buee M."/>
            <person name="Carver A."/>
            <person name="Chen C."/>
            <person name="Cichocki N."/>
            <person name="Clum A."/>
            <person name="Culley D."/>
            <person name="Crous P.W."/>
            <person name="Fauchery L."/>
            <person name="Girlanda M."/>
            <person name="Hayes R."/>
            <person name="Keri Z."/>
            <person name="LaButti K."/>
            <person name="Lipzen A."/>
            <person name="Lombard V."/>
            <person name="Magnuson J."/>
            <person name="Maillard F."/>
            <person name="Morin E."/>
            <person name="Murat C."/>
            <person name="Nolan M."/>
            <person name="Ohm R."/>
            <person name="Pangilinan J."/>
            <person name="Pereira M."/>
            <person name="Perotto S."/>
            <person name="Peter M."/>
            <person name="Riley R."/>
            <person name="Sitrit Y."/>
            <person name="Stielow B."/>
            <person name="Szollosi G."/>
            <person name="Zifcakova L."/>
            <person name="Stursova M."/>
            <person name="Spatafora J.W."/>
            <person name="Tedersoo L."/>
            <person name="Vaario L.-M."/>
            <person name="Yamada A."/>
            <person name="Yan M."/>
            <person name="Wang P."/>
            <person name="Xu J."/>
            <person name="Bruns T."/>
            <person name="Baldrian P."/>
            <person name="Vilgalys R."/>
            <person name="Henrissat B."/>
            <person name="Grigoriev I.V."/>
            <person name="Hibbett D."/>
            <person name="Nagy L.G."/>
            <person name="Martin F.M."/>
        </authorList>
    </citation>
    <scope>NUCLEOTIDE SEQUENCE</scope>
    <source>
        <strain evidence="1">BED1</strain>
    </source>
</reference>